<dbReference type="InterPro" id="IPR047859">
    <property type="entry name" value="Ribosomal_bL17_CS"/>
</dbReference>
<dbReference type="GO" id="GO:0003735">
    <property type="term" value="F:structural constituent of ribosome"/>
    <property type="evidence" value="ECO:0007669"/>
    <property type="project" value="InterPro"/>
</dbReference>
<name>A0A1Y5F3C0_9BACT</name>
<reference evidence="7" key="1">
    <citation type="journal article" date="2017" name="Proc. Natl. Acad. Sci. U.S.A.">
        <title>Simulation of Deepwater Horizon oil plume reveals substrate specialization within a complex community of hydrocarbon-degraders.</title>
        <authorList>
            <person name="Hu P."/>
            <person name="Dubinsky E.A."/>
            <person name="Probst A.J."/>
            <person name="Wang J."/>
            <person name="Sieber C.M.K."/>
            <person name="Tom L.M."/>
            <person name="Gardinali P."/>
            <person name="Banfield J.F."/>
            <person name="Atlas R.M."/>
            <person name="Andersen G.L."/>
        </authorList>
    </citation>
    <scope>NUCLEOTIDE SEQUENCE [LARGE SCALE GENOMIC DNA]</scope>
</reference>
<dbReference type="GO" id="GO:0006412">
    <property type="term" value="P:translation"/>
    <property type="evidence" value="ECO:0007669"/>
    <property type="project" value="UniProtKB-UniRule"/>
</dbReference>
<evidence type="ECO:0000256" key="5">
    <source>
        <dbReference type="RuleBase" id="RU000660"/>
    </source>
</evidence>
<dbReference type="InterPro" id="IPR036373">
    <property type="entry name" value="Ribosomal_bL17_sf"/>
</dbReference>
<accession>A0A1Y5F3C0</accession>
<comment type="caution">
    <text evidence="6">The sequence shown here is derived from an EMBL/GenBank/DDBJ whole genome shotgun (WGS) entry which is preliminary data.</text>
</comment>
<evidence type="ECO:0000313" key="6">
    <source>
        <dbReference type="EMBL" id="OUR93743.1"/>
    </source>
</evidence>
<dbReference type="Pfam" id="PF01196">
    <property type="entry name" value="Ribosomal_L17"/>
    <property type="match status" value="1"/>
</dbReference>
<protein>
    <recommendedName>
        <fullName evidence="4">Large ribosomal subunit protein bL17</fullName>
    </recommendedName>
</protein>
<dbReference type="HAMAP" id="MF_01368">
    <property type="entry name" value="Ribosomal_bL17"/>
    <property type="match status" value="1"/>
</dbReference>
<sequence length="118" mass="13375">MRHQKHKYNIGNGPAHRVSLMKNLAIEIIDHGKIKTTITKCKAIQPFVEKLITIAKEDTVANRRLAFKKINNKDAVQKLFNDVAPKFKERNGGYTRIMRMADGRVGDNAPMAYIALVD</sequence>
<dbReference type="NCBIfam" id="TIGR00059">
    <property type="entry name" value="L17"/>
    <property type="match status" value="1"/>
</dbReference>
<evidence type="ECO:0000256" key="1">
    <source>
        <dbReference type="ARBA" id="ARBA00008777"/>
    </source>
</evidence>
<comment type="subunit">
    <text evidence="4">Part of the 50S ribosomal subunit. Contacts protein L32.</text>
</comment>
<dbReference type="Proteomes" id="UP000196531">
    <property type="component" value="Unassembled WGS sequence"/>
</dbReference>
<proteinExistence type="inferred from homology"/>
<keyword evidence="2 4" id="KW-0689">Ribosomal protein</keyword>
<dbReference type="InterPro" id="IPR000456">
    <property type="entry name" value="Ribosomal_bL17"/>
</dbReference>
<evidence type="ECO:0000256" key="2">
    <source>
        <dbReference type="ARBA" id="ARBA00022980"/>
    </source>
</evidence>
<evidence type="ECO:0000256" key="4">
    <source>
        <dbReference type="HAMAP-Rule" id="MF_01368"/>
    </source>
</evidence>
<dbReference type="PROSITE" id="PS01167">
    <property type="entry name" value="RIBOSOMAL_L17"/>
    <property type="match status" value="1"/>
</dbReference>
<dbReference type="GO" id="GO:0022625">
    <property type="term" value="C:cytosolic large ribosomal subunit"/>
    <property type="evidence" value="ECO:0007669"/>
    <property type="project" value="TreeGrafter"/>
</dbReference>
<evidence type="ECO:0000256" key="3">
    <source>
        <dbReference type="ARBA" id="ARBA00023274"/>
    </source>
</evidence>
<dbReference type="PANTHER" id="PTHR14413:SF16">
    <property type="entry name" value="LARGE RIBOSOMAL SUBUNIT PROTEIN BL17M"/>
    <property type="match status" value="1"/>
</dbReference>
<dbReference type="PANTHER" id="PTHR14413">
    <property type="entry name" value="RIBOSOMAL PROTEIN L17"/>
    <property type="match status" value="1"/>
</dbReference>
<dbReference type="EMBL" id="MAAO01000015">
    <property type="protein sequence ID" value="OUR93743.1"/>
    <property type="molecule type" value="Genomic_DNA"/>
</dbReference>
<organism evidence="6 7">
    <name type="scientific">Halobacteriovorax marinus</name>
    <dbReference type="NCBI Taxonomy" id="97084"/>
    <lineage>
        <taxon>Bacteria</taxon>
        <taxon>Pseudomonadati</taxon>
        <taxon>Bdellovibrionota</taxon>
        <taxon>Bacteriovoracia</taxon>
        <taxon>Bacteriovoracales</taxon>
        <taxon>Halobacteriovoraceae</taxon>
        <taxon>Halobacteriovorax</taxon>
    </lineage>
</organism>
<comment type="similarity">
    <text evidence="1 4 5">Belongs to the bacterial ribosomal protein bL17 family.</text>
</comment>
<dbReference type="Gene3D" id="3.90.1030.10">
    <property type="entry name" value="Ribosomal protein L17"/>
    <property type="match status" value="1"/>
</dbReference>
<gene>
    <name evidence="4" type="primary">rplQ</name>
    <name evidence="6" type="ORF">A9Q84_19975</name>
</gene>
<dbReference type="AlphaFoldDB" id="A0A1Y5F3C0"/>
<evidence type="ECO:0000313" key="7">
    <source>
        <dbReference type="Proteomes" id="UP000196531"/>
    </source>
</evidence>
<keyword evidence="3 4" id="KW-0687">Ribonucleoprotein</keyword>
<dbReference type="SUPFAM" id="SSF64263">
    <property type="entry name" value="Prokaryotic ribosomal protein L17"/>
    <property type="match status" value="1"/>
</dbReference>